<evidence type="ECO:0000313" key="4">
    <source>
        <dbReference type="EMBL" id="GAI99738.1"/>
    </source>
</evidence>
<dbReference type="InterPro" id="IPR005170">
    <property type="entry name" value="Transptr-assoc_dom"/>
</dbReference>
<gene>
    <name evidence="4" type="ORF">S12H4_31672</name>
</gene>
<organism evidence="4">
    <name type="scientific">marine sediment metagenome</name>
    <dbReference type="NCBI Taxonomy" id="412755"/>
    <lineage>
        <taxon>unclassified sequences</taxon>
        <taxon>metagenomes</taxon>
        <taxon>ecological metagenomes</taxon>
    </lineage>
</organism>
<keyword evidence="1" id="KW-0677">Repeat</keyword>
<dbReference type="PANTHER" id="PTHR22777:SF17">
    <property type="entry name" value="UPF0053 PROTEIN SLL0260"/>
    <property type="match status" value="1"/>
</dbReference>
<name>X1T3D9_9ZZZZ</name>
<dbReference type="AlphaFoldDB" id="X1T3D9"/>
<feature type="domain" description="Transporter-associated" evidence="3">
    <location>
        <begin position="27"/>
        <end position="106"/>
    </location>
</feature>
<protein>
    <recommendedName>
        <fullName evidence="3">Transporter-associated domain-containing protein</fullName>
    </recommendedName>
</protein>
<reference evidence="4" key="1">
    <citation type="journal article" date="2014" name="Front. Microbiol.">
        <title>High frequency of phylogenetically diverse reductive dehalogenase-homologous genes in deep subseafloor sedimentary metagenomes.</title>
        <authorList>
            <person name="Kawai M."/>
            <person name="Futagami T."/>
            <person name="Toyoda A."/>
            <person name="Takaki Y."/>
            <person name="Nishi S."/>
            <person name="Hori S."/>
            <person name="Arai W."/>
            <person name="Tsubouchi T."/>
            <person name="Morono Y."/>
            <person name="Uchiyama I."/>
            <person name="Ito T."/>
            <person name="Fujiyama A."/>
            <person name="Inagaki F."/>
            <person name="Takami H."/>
        </authorList>
    </citation>
    <scope>NUCLEOTIDE SEQUENCE</scope>
    <source>
        <strain evidence="4">Expedition CK06-06</strain>
    </source>
</reference>
<keyword evidence="2" id="KW-0129">CBS domain</keyword>
<dbReference type="GO" id="GO:0005886">
    <property type="term" value="C:plasma membrane"/>
    <property type="evidence" value="ECO:0007669"/>
    <property type="project" value="TreeGrafter"/>
</dbReference>
<dbReference type="InterPro" id="IPR036318">
    <property type="entry name" value="FAD-bd_PCMH-like_sf"/>
</dbReference>
<proteinExistence type="predicted"/>
<evidence type="ECO:0000259" key="3">
    <source>
        <dbReference type="SMART" id="SM01091"/>
    </source>
</evidence>
<dbReference type="SUPFAM" id="SSF56176">
    <property type="entry name" value="FAD-binding/transporter-associated domain-like"/>
    <property type="match status" value="1"/>
</dbReference>
<sequence>TVEDIMEEIVGEIEDEYDEENHEQWIKRLTPASLEVDGRVRIDEINELLGTRLPEDEDYDTIGGFAMATLARVPSVGESFRSGPLMIEVLQGDDRRVKRLLLELAENEQVGQSG</sequence>
<dbReference type="Gene3D" id="3.30.465.10">
    <property type="match status" value="1"/>
</dbReference>
<dbReference type="InterPro" id="IPR016169">
    <property type="entry name" value="FAD-bd_PCMH_sub2"/>
</dbReference>
<dbReference type="PANTHER" id="PTHR22777">
    <property type="entry name" value="HEMOLYSIN-RELATED"/>
    <property type="match status" value="1"/>
</dbReference>
<comment type="caution">
    <text evidence="4">The sequence shown here is derived from an EMBL/GenBank/DDBJ whole genome shotgun (WGS) entry which is preliminary data.</text>
</comment>
<dbReference type="Pfam" id="PF03471">
    <property type="entry name" value="CorC_HlyC"/>
    <property type="match status" value="1"/>
</dbReference>
<dbReference type="GO" id="GO:0050660">
    <property type="term" value="F:flavin adenine dinucleotide binding"/>
    <property type="evidence" value="ECO:0007669"/>
    <property type="project" value="InterPro"/>
</dbReference>
<dbReference type="SMART" id="SM01091">
    <property type="entry name" value="CorC_HlyC"/>
    <property type="match status" value="1"/>
</dbReference>
<feature type="non-terminal residue" evidence="4">
    <location>
        <position position="1"/>
    </location>
</feature>
<evidence type="ECO:0000256" key="2">
    <source>
        <dbReference type="ARBA" id="ARBA00023122"/>
    </source>
</evidence>
<dbReference type="EMBL" id="BARW01018504">
    <property type="protein sequence ID" value="GAI99738.1"/>
    <property type="molecule type" value="Genomic_DNA"/>
</dbReference>
<accession>X1T3D9</accession>
<evidence type="ECO:0000256" key="1">
    <source>
        <dbReference type="ARBA" id="ARBA00022737"/>
    </source>
</evidence>